<dbReference type="OrthoDB" id="9806253at2"/>
<evidence type="ECO:0000256" key="5">
    <source>
        <dbReference type="SAM" id="Phobius"/>
    </source>
</evidence>
<feature type="transmembrane region" description="Helical" evidence="5">
    <location>
        <begin position="326"/>
        <end position="346"/>
    </location>
</feature>
<dbReference type="Gene3D" id="3.90.226.10">
    <property type="entry name" value="2-enoyl-CoA Hydratase, Chain A, domain 1"/>
    <property type="match status" value="1"/>
</dbReference>
<keyword evidence="4 5" id="KW-0472">Membrane</keyword>
<dbReference type="SUPFAM" id="SSF52096">
    <property type="entry name" value="ClpP/crotonase"/>
    <property type="match status" value="1"/>
</dbReference>
<dbReference type="STRING" id="584708.Apau_1107"/>
<comment type="subcellular location">
    <subcellularLocation>
        <location evidence="1">Membrane</location>
        <topology evidence="1">Multi-pass membrane protein</topology>
    </subcellularLocation>
</comment>
<dbReference type="InterPro" id="IPR056739">
    <property type="entry name" value="NfeD_membrane"/>
</dbReference>
<reference evidence="9 10" key="1">
    <citation type="journal article" date="2010" name="Stand. Genomic Sci.">
        <title>Non-contiguous finished genome sequence of Aminomonas paucivorans type strain (GLU-3).</title>
        <authorList>
            <person name="Pitluck S."/>
            <person name="Yasawong M."/>
            <person name="Held B."/>
            <person name="Lapidus A."/>
            <person name="Nolan M."/>
            <person name="Copeland A."/>
            <person name="Lucas S."/>
            <person name="Del Rio T.G."/>
            <person name="Tice H."/>
            <person name="Cheng J.F."/>
            <person name="Chertkov O."/>
            <person name="Goodwin L."/>
            <person name="Tapia R."/>
            <person name="Han C."/>
            <person name="Liolios K."/>
            <person name="Ivanova N."/>
            <person name="Mavromatis K."/>
            <person name="Ovchinnikova G."/>
            <person name="Pati A."/>
            <person name="Chen A."/>
            <person name="Palaniappan K."/>
            <person name="Land M."/>
            <person name="Hauser L."/>
            <person name="Chang Y.J."/>
            <person name="Jeffries C.D."/>
            <person name="Pukall R."/>
            <person name="Spring S."/>
            <person name="Rohde M."/>
            <person name="Sikorski J."/>
            <person name="Goker M."/>
            <person name="Woyke T."/>
            <person name="Bristow J."/>
            <person name="Eisen J.A."/>
            <person name="Markowitz V."/>
            <person name="Hugenholtz P."/>
            <person name="Kyrpides N.C."/>
            <person name="Klenk H.P."/>
        </authorList>
    </citation>
    <scope>NUCLEOTIDE SEQUENCE [LARGE SCALE GENOMIC DNA]</scope>
    <source>
        <strain evidence="9 10">DSM 12260</strain>
    </source>
</reference>
<dbReference type="Proteomes" id="UP000005096">
    <property type="component" value="Chromosome"/>
</dbReference>
<dbReference type="PANTHER" id="PTHR33507">
    <property type="entry name" value="INNER MEMBRANE PROTEIN YBBJ"/>
    <property type="match status" value="1"/>
</dbReference>
<dbReference type="InterPro" id="IPR056738">
    <property type="entry name" value="NfeD1b_N"/>
</dbReference>
<keyword evidence="3 5" id="KW-1133">Transmembrane helix</keyword>
<keyword evidence="10" id="KW-1185">Reference proteome</keyword>
<dbReference type="InterPro" id="IPR052165">
    <property type="entry name" value="Membrane_assoc_protease"/>
</dbReference>
<evidence type="ECO:0000259" key="6">
    <source>
        <dbReference type="Pfam" id="PF01957"/>
    </source>
</evidence>
<feature type="transmembrane region" description="Helical" evidence="5">
    <location>
        <begin position="276"/>
        <end position="306"/>
    </location>
</feature>
<dbReference type="Pfam" id="PF01957">
    <property type="entry name" value="NfeD"/>
    <property type="match status" value="1"/>
</dbReference>
<proteinExistence type="predicted"/>
<dbReference type="SUPFAM" id="SSF141322">
    <property type="entry name" value="NfeD domain-like"/>
    <property type="match status" value="1"/>
</dbReference>
<dbReference type="InterPro" id="IPR012340">
    <property type="entry name" value="NA-bd_OB-fold"/>
</dbReference>
<organism evidence="9 10">
    <name type="scientific">Aminomonas paucivorans DSM 12260</name>
    <dbReference type="NCBI Taxonomy" id="584708"/>
    <lineage>
        <taxon>Bacteria</taxon>
        <taxon>Thermotogati</taxon>
        <taxon>Synergistota</taxon>
        <taxon>Synergistia</taxon>
        <taxon>Synergistales</taxon>
        <taxon>Synergistaceae</taxon>
        <taxon>Aminomonas</taxon>
    </lineage>
</organism>
<dbReference type="Gene3D" id="2.40.50.140">
    <property type="entry name" value="Nucleic acid-binding proteins"/>
    <property type="match status" value="1"/>
</dbReference>
<evidence type="ECO:0000256" key="2">
    <source>
        <dbReference type="ARBA" id="ARBA00022692"/>
    </source>
</evidence>
<evidence type="ECO:0000259" key="8">
    <source>
        <dbReference type="Pfam" id="PF25145"/>
    </source>
</evidence>
<dbReference type="Pfam" id="PF25145">
    <property type="entry name" value="NfeD1b_N"/>
    <property type="match status" value="1"/>
</dbReference>
<evidence type="ECO:0000259" key="7">
    <source>
        <dbReference type="Pfam" id="PF24961"/>
    </source>
</evidence>
<dbReference type="InterPro" id="IPR002810">
    <property type="entry name" value="NfeD-like_C"/>
</dbReference>
<dbReference type="InterPro" id="IPR029045">
    <property type="entry name" value="ClpP/crotonase-like_dom_sf"/>
</dbReference>
<feature type="domain" description="NfeD integral membrane" evidence="7">
    <location>
        <begin position="225"/>
        <end position="342"/>
    </location>
</feature>
<evidence type="ECO:0000313" key="9">
    <source>
        <dbReference type="EMBL" id="EFQ23534.1"/>
    </source>
</evidence>
<accession>E3CXG8</accession>
<dbReference type="HOGENOM" id="CLU_024619_1_0_0"/>
<feature type="domain" description="NfeD1b N-terminal" evidence="8">
    <location>
        <begin position="11"/>
        <end position="169"/>
    </location>
</feature>
<protein>
    <submittedName>
        <fullName evidence="9">Uncharacterized protein</fullName>
    </submittedName>
</protein>
<dbReference type="EMBL" id="CM001022">
    <property type="protein sequence ID" value="EFQ23534.1"/>
    <property type="molecule type" value="Genomic_DNA"/>
</dbReference>
<evidence type="ECO:0000256" key="4">
    <source>
        <dbReference type="ARBA" id="ARBA00023136"/>
    </source>
</evidence>
<evidence type="ECO:0000313" key="10">
    <source>
        <dbReference type="Proteomes" id="UP000005096"/>
    </source>
</evidence>
<dbReference type="PaxDb" id="584708-Apau_1107"/>
<dbReference type="PANTHER" id="PTHR33507:SF4">
    <property type="entry name" value="NODULATION COMPETITIVENESS PROTEIN NFED"/>
    <property type="match status" value="1"/>
</dbReference>
<evidence type="ECO:0000256" key="3">
    <source>
        <dbReference type="ARBA" id="ARBA00022989"/>
    </source>
</evidence>
<gene>
    <name evidence="9" type="ORF">Apau_1107</name>
</gene>
<keyword evidence="2 5" id="KW-0812">Transmembrane</keyword>
<dbReference type="RefSeq" id="WP_006300729.1">
    <property type="nucleotide sequence ID" value="NZ_CM001022.1"/>
</dbReference>
<dbReference type="GO" id="GO:0016020">
    <property type="term" value="C:membrane"/>
    <property type="evidence" value="ECO:0007669"/>
    <property type="project" value="UniProtKB-SubCell"/>
</dbReference>
<feature type="domain" description="NfeD-like C-terminal" evidence="6">
    <location>
        <begin position="358"/>
        <end position="413"/>
    </location>
</feature>
<dbReference type="CDD" id="cd07020">
    <property type="entry name" value="Clp_protease_NfeD_1"/>
    <property type="match status" value="1"/>
</dbReference>
<evidence type="ECO:0000256" key="1">
    <source>
        <dbReference type="ARBA" id="ARBA00004141"/>
    </source>
</evidence>
<dbReference type="AlphaFoldDB" id="E3CXG8"/>
<dbReference type="Pfam" id="PF24961">
    <property type="entry name" value="NfeD_membrane"/>
    <property type="match status" value="1"/>
</dbReference>
<name>E3CXG8_9BACT</name>
<dbReference type="eggNOG" id="COG1030">
    <property type="taxonomic scope" value="Bacteria"/>
</dbReference>
<sequence>MWAVPAWGGEVWVTRLDGVVGVALEEHLDTTLRRAREERVHLLVVELDTPGGLVASMNAMARAIAGSSVPVAVWVGPSGARAASAGAFLVQAAHVAALAPGTHLGAAHPVGLGGKDLESKELDRKIVNDLSARMRALAQERGRNPEMAARMVGESVSLTAREALKERVVDALTADVPALLRDVEGRTVVLQGGRAVELHPRGQRIVSVPLPLRLKLLEAVSRPDVAALALSAGVFALILEASAPGGYLFGTAGVLLLLVASYGLKVLPVNLAGVALLLAGVGILAADLFVGGVGVLSLLGIGALGMGALLSFRAPGGELLPPSSPSLYVVLALLGLCFAVVLRAVWRAQRKRPTSGVEELTQASARVVVALDPEGMVLHRGELWKARLREGGFAHVGEEVRVVEVRGLLLEVESLSPVEGKDPVSDEEGSP</sequence>